<dbReference type="AlphaFoldDB" id="A0A7C8MLF3"/>
<dbReference type="EMBL" id="WUBL01000163">
    <property type="protein sequence ID" value="KAF2964171.1"/>
    <property type="molecule type" value="Genomic_DNA"/>
</dbReference>
<sequence length="201" mass="20910">MQTKILTAIFLFAAFGATQDVDVDLDDFPRSCQQACRDISQLSSDCDRQTGNDRDERDCVCNANNAQQQAESCAACVKAYGRDDDDDDDDDYDDDIVDLFRACSWNYADVSATSSSGTASSTQGTSGTSSAVTMTQTFPASTTTATDSGVTTTQTFPASTVTSTQSTSPAQTDNPDSAAAGVNVGVGIIAAGLMAALPVVL</sequence>
<comment type="caution">
    <text evidence="3">The sequence shown here is derived from an EMBL/GenBank/DDBJ whole genome shotgun (WGS) entry which is preliminary data.</text>
</comment>
<evidence type="ECO:0008006" key="5">
    <source>
        <dbReference type="Google" id="ProtNLM"/>
    </source>
</evidence>
<evidence type="ECO:0000256" key="1">
    <source>
        <dbReference type="SAM" id="MobiDB-lite"/>
    </source>
</evidence>
<evidence type="ECO:0000256" key="2">
    <source>
        <dbReference type="SAM" id="SignalP"/>
    </source>
</evidence>
<feature type="compositionally biased region" description="Polar residues" evidence="1">
    <location>
        <begin position="157"/>
        <end position="175"/>
    </location>
</feature>
<feature type="signal peptide" evidence="2">
    <location>
        <begin position="1"/>
        <end position="18"/>
    </location>
</feature>
<dbReference type="Proteomes" id="UP000481858">
    <property type="component" value="Unassembled WGS sequence"/>
</dbReference>
<evidence type="ECO:0000313" key="4">
    <source>
        <dbReference type="Proteomes" id="UP000481858"/>
    </source>
</evidence>
<feature type="region of interest" description="Disordered" evidence="1">
    <location>
        <begin position="111"/>
        <end position="131"/>
    </location>
</feature>
<evidence type="ECO:0000313" key="3">
    <source>
        <dbReference type="EMBL" id="KAF2964171.1"/>
    </source>
</evidence>
<feature type="chain" id="PRO_5029011728" description="Extracellular membrane protein CFEM domain-containing protein" evidence="2">
    <location>
        <begin position="19"/>
        <end position="201"/>
    </location>
</feature>
<reference evidence="3 4" key="1">
    <citation type="submission" date="2019-12" db="EMBL/GenBank/DDBJ databases">
        <title>Draft genome sequence of the ascomycete Xylaria multiplex DSM 110363.</title>
        <authorList>
            <person name="Buettner E."/>
            <person name="Kellner H."/>
        </authorList>
    </citation>
    <scope>NUCLEOTIDE SEQUENCE [LARGE SCALE GENOMIC DNA]</scope>
    <source>
        <strain evidence="3 4">DSM 110363</strain>
    </source>
</reference>
<keyword evidence="4" id="KW-1185">Reference proteome</keyword>
<name>A0A7C8MLF3_9PEZI</name>
<proteinExistence type="predicted"/>
<accession>A0A7C8MLF3</accession>
<dbReference type="InParanoid" id="A0A7C8MLF3"/>
<organism evidence="3 4">
    <name type="scientific">Xylaria multiplex</name>
    <dbReference type="NCBI Taxonomy" id="323545"/>
    <lineage>
        <taxon>Eukaryota</taxon>
        <taxon>Fungi</taxon>
        <taxon>Dikarya</taxon>
        <taxon>Ascomycota</taxon>
        <taxon>Pezizomycotina</taxon>
        <taxon>Sordariomycetes</taxon>
        <taxon>Xylariomycetidae</taxon>
        <taxon>Xylariales</taxon>
        <taxon>Xylariaceae</taxon>
        <taxon>Xylaria</taxon>
    </lineage>
</organism>
<keyword evidence="2" id="KW-0732">Signal</keyword>
<gene>
    <name evidence="3" type="ORF">GQX73_g9395</name>
</gene>
<protein>
    <recommendedName>
        <fullName evidence="5">Extracellular membrane protein CFEM domain-containing protein</fullName>
    </recommendedName>
</protein>
<feature type="region of interest" description="Disordered" evidence="1">
    <location>
        <begin position="157"/>
        <end position="176"/>
    </location>
</feature>
<dbReference type="OrthoDB" id="4843554at2759"/>